<gene>
    <name evidence="2" type="ORF">PAECIP111894_05841</name>
</gene>
<evidence type="ECO:0000256" key="1">
    <source>
        <dbReference type="SAM" id="Phobius"/>
    </source>
</evidence>
<dbReference type="EMBL" id="CAKMAB010000062">
    <property type="protein sequence ID" value="CAH1059629.1"/>
    <property type="molecule type" value="Genomic_DNA"/>
</dbReference>
<comment type="caution">
    <text evidence="2">The sequence shown here is derived from an EMBL/GenBank/DDBJ whole genome shotgun (WGS) entry which is preliminary data.</text>
</comment>
<sequence length="50" mass="5846">MKEIRVLLADDESVLFFFPILFNLMLAFKSYVEIMKDAIAFPKTHGRVCH</sequence>
<reference evidence="2" key="1">
    <citation type="submission" date="2021-12" db="EMBL/GenBank/DDBJ databases">
        <authorList>
            <person name="Criscuolo A."/>
        </authorList>
    </citation>
    <scope>NUCLEOTIDE SEQUENCE</scope>
    <source>
        <strain evidence="2">CIP111894</strain>
    </source>
</reference>
<evidence type="ECO:0000313" key="3">
    <source>
        <dbReference type="Proteomes" id="UP000838749"/>
    </source>
</evidence>
<dbReference type="Proteomes" id="UP000838749">
    <property type="component" value="Unassembled WGS sequence"/>
</dbReference>
<keyword evidence="1" id="KW-0812">Transmembrane</keyword>
<protein>
    <submittedName>
        <fullName evidence="2">Uncharacterized protein</fullName>
    </submittedName>
</protein>
<name>A0ABN8FVF9_9BACL</name>
<proteinExistence type="predicted"/>
<evidence type="ECO:0000313" key="2">
    <source>
        <dbReference type="EMBL" id="CAH1059629.1"/>
    </source>
</evidence>
<feature type="transmembrane region" description="Helical" evidence="1">
    <location>
        <begin position="14"/>
        <end position="32"/>
    </location>
</feature>
<keyword evidence="3" id="KW-1185">Reference proteome</keyword>
<keyword evidence="1" id="KW-0472">Membrane</keyword>
<dbReference type="RefSeq" id="WP_234541682.1">
    <property type="nucleotide sequence ID" value="NZ_CAKMAB010000062.1"/>
</dbReference>
<keyword evidence="1" id="KW-1133">Transmembrane helix</keyword>
<organism evidence="2 3">
    <name type="scientific">Paenibacillus pseudetheri</name>
    <dbReference type="NCBI Taxonomy" id="2897682"/>
    <lineage>
        <taxon>Bacteria</taxon>
        <taxon>Bacillati</taxon>
        <taxon>Bacillota</taxon>
        <taxon>Bacilli</taxon>
        <taxon>Bacillales</taxon>
        <taxon>Paenibacillaceae</taxon>
        <taxon>Paenibacillus</taxon>
    </lineage>
</organism>
<accession>A0ABN8FVF9</accession>